<accession>A0A0B6AIL5</accession>
<dbReference type="EMBL" id="CP009920">
    <property type="protein sequence ID" value="AJI20413.1"/>
    <property type="molecule type" value="Genomic_DNA"/>
</dbReference>
<proteinExistence type="predicted"/>
<dbReference type="KEGG" id="bmeg:BG04_1771"/>
<name>A0A0B6AIL5_PRIM2</name>
<reference evidence="1 2" key="1">
    <citation type="journal article" date="2015" name="Genome Announc.">
        <title>Complete genome sequences for 35 biothreat assay-relevant bacillus species.</title>
        <authorList>
            <person name="Johnson S.L."/>
            <person name="Daligault H.E."/>
            <person name="Davenport K.W."/>
            <person name="Jaissle J."/>
            <person name="Frey K.G."/>
            <person name="Ladner J.T."/>
            <person name="Broomall S.M."/>
            <person name="Bishop-Lilly K.A."/>
            <person name="Bruce D.C."/>
            <person name="Gibbons H.S."/>
            <person name="Coyne S.R."/>
            <person name="Lo C.C."/>
            <person name="Meincke L."/>
            <person name="Munk A.C."/>
            <person name="Koroleva G.I."/>
            <person name="Rosenzweig C.N."/>
            <person name="Palacios G.F."/>
            <person name="Redden C.L."/>
            <person name="Minogue T.D."/>
            <person name="Chain P.S."/>
        </authorList>
    </citation>
    <scope>NUCLEOTIDE SEQUENCE [LARGE SCALE GENOMIC DNA]</scope>
    <source>
        <strain evidence="2">ATCC 14581 / DSM 32 / JCM 2506 / NBRC 15308 / NCIMB 9376 / NCTC 10342 / NRRL B-14308 / VKM B-512</strain>
    </source>
</reference>
<gene>
    <name evidence="1" type="primary">ytrH</name>
    <name evidence="1" type="ORF">BG04_1771</name>
</gene>
<dbReference type="InterPro" id="IPR025689">
    <property type="entry name" value="Spore_YtrH"/>
</dbReference>
<dbReference type="AlphaFoldDB" id="A0A0B6AIL5"/>
<sequence length="111" mass="12147">MTKEPFMSLFIWSYFTSLGIILGGSLIGAFAGFLIGKSPLYVMHTLSNSLKIWAIVGAIGGTFDTFYSFERGLFEGATKDVFKQILLILSAMGGAQTGALIIKWLTQEHFV</sequence>
<dbReference type="Proteomes" id="UP000031829">
    <property type="component" value="Chromosome"/>
</dbReference>
<evidence type="ECO:0000313" key="1">
    <source>
        <dbReference type="EMBL" id="AJI20413.1"/>
    </source>
</evidence>
<protein>
    <submittedName>
        <fullName evidence="1">Sporulation membrane protein ytrH</fullName>
    </submittedName>
</protein>
<dbReference type="HOGENOM" id="CLU_128689_1_0_9"/>
<organism evidence="1 2">
    <name type="scientific">Priestia megaterium (strain ATCC 14581 / DSM 32 / CCUG 1817 / JCM 2506 / NBRC 15308 / NCIMB 9376 / NCTC 10342 / NRRL B-14308 / VKM B-512 / Ford 19)</name>
    <name type="common">Bacillus megaterium</name>
    <dbReference type="NCBI Taxonomy" id="1348623"/>
    <lineage>
        <taxon>Bacteria</taxon>
        <taxon>Bacillati</taxon>
        <taxon>Bacillota</taxon>
        <taxon>Bacilli</taxon>
        <taxon>Bacillales</taxon>
        <taxon>Bacillaceae</taxon>
        <taxon>Priestia</taxon>
    </lineage>
</organism>
<dbReference type="GeneID" id="93645237"/>
<dbReference type="RefSeq" id="WP_013059455.1">
    <property type="nucleotide sequence ID" value="NZ_BCVB01000008.1"/>
</dbReference>
<dbReference type="Pfam" id="PF14034">
    <property type="entry name" value="Spore_YtrH"/>
    <property type="match status" value="1"/>
</dbReference>
<evidence type="ECO:0000313" key="2">
    <source>
        <dbReference type="Proteomes" id="UP000031829"/>
    </source>
</evidence>